<dbReference type="EMBL" id="GBRH01221063">
    <property type="protein sequence ID" value="JAD76832.1"/>
    <property type="molecule type" value="Transcribed_RNA"/>
</dbReference>
<evidence type="ECO:0000256" key="3">
    <source>
        <dbReference type="ARBA" id="ARBA00022989"/>
    </source>
</evidence>
<dbReference type="GO" id="GO:0016020">
    <property type="term" value="C:membrane"/>
    <property type="evidence" value="ECO:0007669"/>
    <property type="project" value="UniProtKB-SubCell"/>
</dbReference>
<reference evidence="7" key="2">
    <citation type="journal article" date="2015" name="Data Brief">
        <title>Shoot transcriptome of the giant reed, Arundo donax.</title>
        <authorList>
            <person name="Barrero R.A."/>
            <person name="Guerrero F.D."/>
            <person name="Moolhuijzen P."/>
            <person name="Goolsby J.A."/>
            <person name="Tidwell J."/>
            <person name="Bellgard S.E."/>
            <person name="Bellgard M.I."/>
        </authorList>
    </citation>
    <scope>NUCLEOTIDE SEQUENCE</scope>
    <source>
        <tissue evidence="7">Shoot tissue taken approximately 20 cm above the soil surface</tissue>
    </source>
</reference>
<feature type="transmembrane region" description="Helical" evidence="5">
    <location>
        <begin position="161"/>
        <end position="184"/>
    </location>
</feature>
<feature type="transmembrane region" description="Helical" evidence="5">
    <location>
        <begin position="93"/>
        <end position="112"/>
    </location>
</feature>
<evidence type="ECO:0000259" key="6">
    <source>
        <dbReference type="Pfam" id="PF06813"/>
    </source>
</evidence>
<dbReference type="AlphaFoldDB" id="A0A0A9CZA1"/>
<evidence type="ECO:0000256" key="2">
    <source>
        <dbReference type="ARBA" id="ARBA00022692"/>
    </source>
</evidence>
<name>A0A0A9CZA1_ARUDO</name>
<organism evidence="7">
    <name type="scientific">Arundo donax</name>
    <name type="common">Giant reed</name>
    <name type="synonym">Donax arundinaceus</name>
    <dbReference type="NCBI Taxonomy" id="35708"/>
    <lineage>
        <taxon>Eukaryota</taxon>
        <taxon>Viridiplantae</taxon>
        <taxon>Streptophyta</taxon>
        <taxon>Embryophyta</taxon>
        <taxon>Tracheophyta</taxon>
        <taxon>Spermatophyta</taxon>
        <taxon>Magnoliopsida</taxon>
        <taxon>Liliopsida</taxon>
        <taxon>Poales</taxon>
        <taxon>Poaceae</taxon>
        <taxon>PACMAD clade</taxon>
        <taxon>Arundinoideae</taxon>
        <taxon>Arundineae</taxon>
        <taxon>Arundo</taxon>
    </lineage>
</organism>
<feature type="transmembrane region" description="Helical" evidence="5">
    <location>
        <begin position="196"/>
        <end position="217"/>
    </location>
</feature>
<reference evidence="7" key="1">
    <citation type="submission" date="2014-09" db="EMBL/GenBank/DDBJ databases">
        <authorList>
            <person name="Magalhaes I.L.F."/>
            <person name="Oliveira U."/>
            <person name="Santos F.R."/>
            <person name="Vidigal T.H.D.A."/>
            <person name="Brescovit A.D."/>
            <person name="Santos A.J."/>
        </authorList>
    </citation>
    <scope>NUCLEOTIDE SEQUENCE</scope>
    <source>
        <tissue evidence="7">Shoot tissue taken approximately 20 cm above the soil surface</tissue>
    </source>
</reference>
<dbReference type="SUPFAM" id="SSF103473">
    <property type="entry name" value="MFS general substrate transporter"/>
    <property type="match status" value="1"/>
</dbReference>
<accession>A0A0A9CZA1</accession>
<proteinExistence type="predicted"/>
<dbReference type="PANTHER" id="PTHR21576:SF96">
    <property type="entry name" value="OS04G0388700 PROTEIN"/>
    <property type="match status" value="1"/>
</dbReference>
<dbReference type="Pfam" id="PF06813">
    <property type="entry name" value="Nodulin-like"/>
    <property type="match status" value="1"/>
</dbReference>
<sequence length="369" mass="40288">MARVRGRHVAAIHGRDRVPFRRHIAGGQGRPGVQPAAGGGARRAKNLGDCVGFLAGALSATVPAWGLLLIGAAHIFLGYGWLWLVVTRQASALPLWTMCVLLFVGTNYSTYFNTASLVTCINNFPKNRGPTVGILKAFSGLSSAILTQIYVVMHTPDHAKLVFMIAVGPSLVAIGVMFVIRPVGGHWQERPSDRNSFIFIYAICLLLTSYLVGVMLVQDFLQLSDNVAVFLTVVLFILLVSPVVIPVVLTLLPKTENPTEDALLSEPLVGEASTSQEKHDQPEVILNEVEEKPKDIDSLPPSESMKWIAEWQAKLVQVAGTRGVRIRRPHWGENFTLMQALVKADFWLILLSLLLGAGSGLTVMTIWVR</sequence>
<keyword evidence="3 5" id="KW-1133">Transmembrane helix</keyword>
<feature type="transmembrane region" description="Helical" evidence="5">
    <location>
        <begin position="132"/>
        <end position="152"/>
    </location>
</feature>
<feature type="transmembrane region" description="Helical" evidence="5">
    <location>
        <begin position="64"/>
        <end position="86"/>
    </location>
</feature>
<feature type="domain" description="Nodulin-like" evidence="6">
    <location>
        <begin position="44"/>
        <end position="247"/>
    </location>
</feature>
<protein>
    <recommendedName>
        <fullName evidence="6">Nodulin-like domain-containing protein</fullName>
    </recommendedName>
</protein>
<feature type="transmembrane region" description="Helical" evidence="5">
    <location>
        <begin position="229"/>
        <end position="252"/>
    </location>
</feature>
<dbReference type="InterPro" id="IPR036259">
    <property type="entry name" value="MFS_trans_sf"/>
</dbReference>
<keyword evidence="2 5" id="KW-0812">Transmembrane</keyword>
<dbReference type="PANTHER" id="PTHR21576">
    <property type="entry name" value="UNCHARACTERIZED NODULIN-LIKE PROTEIN"/>
    <property type="match status" value="1"/>
</dbReference>
<evidence type="ECO:0000256" key="1">
    <source>
        <dbReference type="ARBA" id="ARBA00004141"/>
    </source>
</evidence>
<evidence type="ECO:0000313" key="7">
    <source>
        <dbReference type="EMBL" id="JAD76832.1"/>
    </source>
</evidence>
<feature type="transmembrane region" description="Helical" evidence="5">
    <location>
        <begin position="346"/>
        <end position="368"/>
    </location>
</feature>
<evidence type="ECO:0000256" key="4">
    <source>
        <dbReference type="ARBA" id="ARBA00023136"/>
    </source>
</evidence>
<evidence type="ECO:0000256" key="5">
    <source>
        <dbReference type="SAM" id="Phobius"/>
    </source>
</evidence>
<comment type="subcellular location">
    <subcellularLocation>
        <location evidence="1">Membrane</location>
        <topology evidence="1">Multi-pass membrane protein</topology>
    </subcellularLocation>
</comment>
<keyword evidence="4 5" id="KW-0472">Membrane</keyword>
<dbReference type="InterPro" id="IPR010658">
    <property type="entry name" value="Nodulin-like"/>
</dbReference>